<keyword evidence="6" id="KW-1185">Reference proteome</keyword>
<evidence type="ECO:0000256" key="1">
    <source>
        <dbReference type="ARBA" id="ARBA00023015"/>
    </source>
</evidence>
<accession>A0A6N8U2G5</accession>
<dbReference type="SMART" id="SM00418">
    <property type="entry name" value="HTH_ARSR"/>
    <property type="match status" value="1"/>
</dbReference>
<dbReference type="CDD" id="cd00090">
    <property type="entry name" value="HTH_ARSR"/>
    <property type="match status" value="1"/>
</dbReference>
<dbReference type="PROSITE" id="PS50987">
    <property type="entry name" value="HTH_ARSR_2"/>
    <property type="match status" value="1"/>
</dbReference>
<dbReference type="EMBL" id="WUUQ01000001">
    <property type="protein sequence ID" value="MXQ72412.1"/>
    <property type="molecule type" value="Genomic_DNA"/>
</dbReference>
<comment type="caution">
    <text evidence="5">The sequence shown here is derived from an EMBL/GenBank/DDBJ whole genome shotgun (WGS) entry which is preliminary data.</text>
</comment>
<dbReference type="Pfam" id="PF01022">
    <property type="entry name" value="HTH_5"/>
    <property type="match status" value="1"/>
</dbReference>
<evidence type="ECO:0000256" key="3">
    <source>
        <dbReference type="ARBA" id="ARBA00023163"/>
    </source>
</evidence>
<keyword evidence="2" id="KW-0238">DNA-binding</keyword>
<feature type="domain" description="HTH arsR-type" evidence="4">
    <location>
        <begin position="272"/>
        <end position="365"/>
    </location>
</feature>
<protein>
    <submittedName>
        <fullName evidence="5">Metalloregulator ArsR/SmtB family transcription factor</fullName>
    </submittedName>
</protein>
<reference evidence="5 6" key="1">
    <citation type="submission" date="2019-12" db="EMBL/GenBank/DDBJ databases">
        <authorList>
            <person name="Yang R."/>
        </authorList>
    </citation>
    <scope>NUCLEOTIDE SEQUENCE [LARGE SCALE GENOMIC DNA]</scope>
    <source>
        <strain evidence="5 6">DONG20-135</strain>
    </source>
</reference>
<organism evidence="5 6">
    <name type="scientific">Copranaerobaculum intestinale</name>
    <dbReference type="NCBI Taxonomy" id="2692629"/>
    <lineage>
        <taxon>Bacteria</taxon>
        <taxon>Bacillati</taxon>
        <taxon>Bacillota</taxon>
        <taxon>Erysipelotrichia</taxon>
        <taxon>Erysipelotrichales</taxon>
        <taxon>Erysipelotrichaceae</taxon>
        <taxon>Copranaerobaculum</taxon>
    </lineage>
</organism>
<gene>
    <name evidence="5" type="ORF">GSF08_00460</name>
</gene>
<evidence type="ECO:0000313" key="5">
    <source>
        <dbReference type="EMBL" id="MXQ72412.1"/>
    </source>
</evidence>
<evidence type="ECO:0000256" key="2">
    <source>
        <dbReference type="ARBA" id="ARBA00023125"/>
    </source>
</evidence>
<dbReference type="PANTHER" id="PTHR33154">
    <property type="entry name" value="TRANSCRIPTIONAL REGULATOR, ARSR FAMILY"/>
    <property type="match status" value="1"/>
</dbReference>
<dbReference type="SUPFAM" id="SSF46785">
    <property type="entry name" value="Winged helix' DNA-binding domain"/>
    <property type="match status" value="1"/>
</dbReference>
<proteinExistence type="predicted"/>
<dbReference type="InterPro" id="IPR036390">
    <property type="entry name" value="WH_DNA-bd_sf"/>
</dbReference>
<evidence type="ECO:0000259" key="4">
    <source>
        <dbReference type="PROSITE" id="PS50987"/>
    </source>
</evidence>
<dbReference type="Proteomes" id="UP000434036">
    <property type="component" value="Unassembled WGS sequence"/>
</dbReference>
<dbReference type="InterPro" id="IPR036388">
    <property type="entry name" value="WH-like_DNA-bd_sf"/>
</dbReference>
<sequence length="365" mass="42973">MFTFYENCNLVKEASLLMYRFYNQHDFLDLKESISKKSGYNQEIGDMIDLLQEIYEKIMRQVSLPDDLKVLFEPLYEQDNVLCIADSMIMTDYEMLMHKVDRKAIKKRFEEDNGRSFIDGLVNDFLDDPKENDQGIPLTVDELMDKLDQSEMRVKMKWEVLRVYHYYLETVDRLFDVMEPLIAIMEPLYREYAFHFQKFYDFWSRVCTQGTLKEALEHAVKLKIEDSNHITVVPSWMGCNAIAMQAMDAKADTPIVMYIGLFFRDSDFFFHSQKISREEMCSHLKLLSDPSKYAILCRVKDQARYGLQLAKHLNLTTATISHHVNALSNAGLLSLEKDANRVYYRMNKEHLGMLLDQLREDLLES</sequence>
<dbReference type="PRINTS" id="PR00778">
    <property type="entry name" value="HTHARSR"/>
</dbReference>
<dbReference type="GO" id="GO:0003677">
    <property type="term" value="F:DNA binding"/>
    <property type="evidence" value="ECO:0007669"/>
    <property type="project" value="UniProtKB-KW"/>
</dbReference>
<dbReference type="InterPro" id="IPR001845">
    <property type="entry name" value="HTH_ArsR_DNA-bd_dom"/>
</dbReference>
<dbReference type="GO" id="GO:0003700">
    <property type="term" value="F:DNA-binding transcription factor activity"/>
    <property type="evidence" value="ECO:0007669"/>
    <property type="project" value="InterPro"/>
</dbReference>
<keyword evidence="1" id="KW-0805">Transcription regulation</keyword>
<dbReference type="InterPro" id="IPR051081">
    <property type="entry name" value="HTH_MetalResp_TranReg"/>
</dbReference>
<keyword evidence="3" id="KW-0804">Transcription</keyword>
<evidence type="ECO:0000313" key="6">
    <source>
        <dbReference type="Proteomes" id="UP000434036"/>
    </source>
</evidence>
<dbReference type="Gene3D" id="1.10.10.10">
    <property type="entry name" value="Winged helix-like DNA-binding domain superfamily/Winged helix DNA-binding domain"/>
    <property type="match status" value="1"/>
</dbReference>
<dbReference type="RefSeq" id="WP_160623912.1">
    <property type="nucleotide sequence ID" value="NZ_WUUQ01000001.1"/>
</dbReference>
<reference evidence="5 6" key="2">
    <citation type="submission" date="2020-01" db="EMBL/GenBank/DDBJ databases">
        <title>Clostridiaceae sp. nov. isolated from the gut of human by culturomics.</title>
        <authorList>
            <person name="Chang Y."/>
        </authorList>
    </citation>
    <scope>NUCLEOTIDE SEQUENCE [LARGE SCALE GENOMIC DNA]</scope>
    <source>
        <strain evidence="5 6">DONG20-135</strain>
    </source>
</reference>
<dbReference type="PANTHER" id="PTHR33154:SF18">
    <property type="entry name" value="ARSENICAL RESISTANCE OPERON REPRESSOR"/>
    <property type="match status" value="1"/>
</dbReference>
<name>A0A6N8U2G5_9FIRM</name>
<dbReference type="NCBIfam" id="NF033788">
    <property type="entry name" value="HTH_metalloreg"/>
    <property type="match status" value="1"/>
</dbReference>
<dbReference type="InterPro" id="IPR011991">
    <property type="entry name" value="ArsR-like_HTH"/>
</dbReference>
<dbReference type="AlphaFoldDB" id="A0A6N8U2G5"/>